<sequence>MEFFQKEIVYVFLFNTINLCFVNVFKWLIIKEKTGKLNKTFLF</sequence>
<evidence type="ECO:0000256" key="1">
    <source>
        <dbReference type="SAM" id="Phobius"/>
    </source>
</evidence>
<proteinExistence type="predicted"/>
<reference evidence="2" key="1">
    <citation type="journal article" date="1997" name="Proc. Natl. Acad. Sci. U.S.A.">
        <title>Complete nucleotide sequence of the chloroplast genome from the green alga Chlorella vulgaris: the existence of genes possibly involved in chloroplast division.</title>
        <authorList>
            <person name="Wakasugi T."/>
            <person name="Nagai T."/>
            <person name="Kapoor M."/>
            <person name="Sugita M."/>
            <person name="Ito M."/>
            <person name="Ito S."/>
            <person name="Tsudzuki J."/>
            <person name="Nakashima K."/>
            <person name="Tsudzuki T."/>
            <person name="Suzuki Y."/>
            <person name="Hamada A."/>
            <person name="Ohta T."/>
            <person name="Inamura A."/>
            <person name="Yoshinaga K."/>
            <person name="Sugiura M."/>
        </authorList>
    </citation>
    <scope>NUCLEOTIDE SEQUENCE</scope>
</reference>
<keyword evidence="1" id="KW-1133">Transmembrane helix</keyword>
<dbReference type="EMBL" id="AB001684">
    <property type="protein sequence ID" value="BAA57961.1"/>
    <property type="molecule type" value="Genomic_DNA"/>
</dbReference>
<keyword evidence="1" id="KW-0472">Membrane</keyword>
<name>V9H0S7_CHLVU</name>
<organism evidence="2">
    <name type="scientific">Chlorella vulgaris</name>
    <name type="common">Green alga</name>
    <dbReference type="NCBI Taxonomy" id="3077"/>
    <lineage>
        <taxon>Eukaryota</taxon>
        <taxon>Viridiplantae</taxon>
        <taxon>Chlorophyta</taxon>
        <taxon>core chlorophytes</taxon>
        <taxon>Trebouxiophyceae</taxon>
        <taxon>Chlorellales</taxon>
        <taxon>Chlorellaceae</taxon>
        <taxon>Chlorella clade</taxon>
        <taxon>Chlorella</taxon>
    </lineage>
</organism>
<protein>
    <submittedName>
        <fullName evidence="2">Uncharacterized protein</fullName>
    </submittedName>
</protein>
<dbReference type="RefSeq" id="NP_045885.1">
    <property type="nucleotide sequence ID" value="NC_001865.1"/>
</dbReference>
<dbReference type="GeneID" id="1457462"/>
<keyword evidence="1" id="KW-0812">Transmembrane</keyword>
<keyword evidence="2" id="KW-0934">Plastid</keyword>
<keyword evidence="2" id="KW-0150">Chloroplast</keyword>
<feature type="transmembrane region" description="Helical" evidence="1">
    <location>
        <begin position="12"/>
        <end position="29"/>
    </location>
</feature>
<accession>V9H0S7</accession>
<evidence type="ECO:0000313" key="2">
    <source>
        <dbReference type="EMBL" id="BAA57961.1"/>
    </source>
</evidence>
<dbReference type="AlphaFoldDB" id="V9H0S7"/>
<geneLocation type="chloroplast" evidence="2"/>